<dbReference type="SFLD" id="SFLDG01129">
    <property type="entry name" value="C1.5:_HAD__Beta-PGM__Phosphata"/>
    <property type="match status" value="1"/>
</dbReference>
<dbReference type="RefSeq" id="WP_095505501.1">
    <property type="nucleotide sequence ID" value="NZ_BSNC01000003.1"/>
</dbReference>
<dbReference type="AlphaFoldDB" id="A0AA37RVQ2"/>
<dbReference type="InterPro" id="IPR023198">
    <property type="entry name" value="PGP-like_dom2"/>
</dbReference>
<protein>
    <recommendedName>
        <fullName evidence="3">(S)-2-haloacid dehalogenase</fullName>
        <ecNumber evidence="3">3.8.1.2</ecNumber>
    </recommendedName>
    <alternativeName>
        <fullName evidence="3">2-haloalkanoic acid dehalogenase</fullName>
    </alternativeName>
    <alternativeName>
        <fullName evidence="3">Halocarboxylic acid halidohydrolase</fullName>
    </alternativeName>
    <alternativeName>
        <fullName evidence="3">L-2-haloacid dehalogenase</fullName>
    </alternativeName>
</protein>
<dbReference type="InterPro" id="IPR006439">
    <property type="entry name" value="HAD-SF_hydro_IA"/>
</dbReference>
<comment type="caution">
    <text evidence="5">The sequence shown here is derived from an EMBL/GenBank/DDBJ whole genome shotgun (WGS) entry which is preliminary data.</text>
</comment>
<dbReference type="SUPFAM" id="SSF56784">
    <property type="entry name" value="HAD-like"/>
    <property type="match status" value="1"/>
</dbReference>
<evidence type="ECO:0000256" key="3">
    <source>
        <dbReference type="RuleBase" id="RU368077"/>
    </source>
</evidence>
<dbReference type="CDD" id="cd02588">
    <property type="entry name" value="HAD_L2-DEX"/>
    <property type="match status" value="1"/>
</dbReference>
<sequence>MKKNLLASLLLATGLVSTPSSAAIEPSSQPKVIFFDVNETLLDLGNVAQSVTRALDGRDDLVGPWFTTMLHYSLVSNAIGDYHHFGEIGVAALQLVAQQHQIDLTPEQAKQAIATPFRDLQPHVEVVKALTTLKQSGIKLVTLTNSSDAGIASQLNNAKLTEYFDGSLTVEHLQIYKPDLRVYQWALEKMDVAPQDAMLIAAHAWDIAGAANAGLQTGFVQRPGKYQFALAQPADYVAPDLVKLTEQVLKESR</sequence>
<comment type="similarity">
    <text evidence="1 3">Belongs to the HAD-like hydrolase superfamily. S-2-haloalkanoic acid dehalogenase family.</text>
</comment>
<dbReference type="PANTHER" id="PTHR43316">
    <property type="entry name" value="HYDROLASE, HALOACID DELAHOGENASE-RELATED"/>
    <property type="match status" value="1"/>
</dbReference>
<dbReference type="InterPro" id="IPR036412">
    <property type="entry name" value="HAD-like_sf"/>
</dbReference>
<feature type="chain" id="PRO_5041347333" description="(S)-2-haloacid dehalogenase" evidence="4">
    <location>
        <begin position="23"/>
        <end position="253"/>
    </location>
</feature>
<dbReference type="EC" id="3.8.1.2" evidence="3"/>
<evidence type="ECO:0000256" key="1">
    <source>
        <dbReference type="ARBA" id="ARBA00008106"/>
    </source>
</evidence>
<dbReference type="NCBIfam" id="TIGR01428">
    <property type="entry name" value="HAD_type_II"/>
    <property type="match status" value="1"/>
</dbReference>
<evidence type="ECO:0000256" key="4">
    <source>
        <dbReference type="SAM" id="SignalP"/>
    </source>
</evidence>
<comment type="catalytic activity">
    <reaction evidence="3">
        <text>an (S)-2-haloacid + H2O = a (2R)-2-hydroxycarboxylate + a halide anion + H(+)</text>
        <dbReference type="Rhea" id="RHEA:11192"/>
        <dbReference type="ChEBI" id="CHEBI:15377"/>
        <dbReference type="ChEBI" id="CHEBI:15378"/>
        <dbReference type="ChEBI" id="CHEBI:16042"/>
        <dbReference type="ChEBI" id="CHEBI:58314"/>
        <dbReference type="ChEBI" id="CHEBI:137405"/>
        <dbReference type="EC" id="3.8.1.2"/>
    </reaction>
</comment>
<organism evidence="5 6">
    <name type="scientific">Paraferrimonas sedimenticola</name>
    <dbReference type="NCBI Taxonomy" id="375674"/>
    <lineage>
        <taxon>Bacteria</taxon>
        <taxon>Pseudomonadati</taxon>
        <taxon>Pseudomonadota</taxon>
        <taxon>Gammaproteobacteria</taxon>
        <taxon>Alteromonadales</taxon>
        <taxon>Ferrimonadaceae</taxon>
        <taxon>Paraferrimonas</taxon>
    </lineage>
</organism>
<evidence type="ECO:0000313" key="6">
    <source>
        <dbReference type="Proteomes" id="UP001161422"/>
    </source>
</evidence>
<accession>A0AA37RVQ2</accession>
<dbReference type="Gene3D" id="3.40.50.1000">
    <property type="entry name" value="HAD superfamily/HAD-like"/>
    <property type="match status" value="1"/>
</dbReference>
<dbReference type="GO" id="GO:0018784">
    <property type="term" value="F:(S)-2-haloacid dehalogenase activity"/>
    <property type="evidence" value="ECO:0007669"/>
    <property type="project" value="UniProtKB-UniRule"/>
</dbReference>
<keyword evidence="2 3" id="KW-0378">Hydrolase</keyword>
<dbReference type="InterPro" id="IPR006328">
    <property type="entry name" value="2-HAD"/>
</dbReference>
<feature type="signal peptide" evidence="4">
    <location>
        <begin position="1"/>
        <end position="22"/>
    </location>
</feature>
<dbReference type="Pfam" id="PF00702">
    <property type="entry name" value="Hydrolase"/>
    <property type="match status" value="1"/>
</dbReference>
<dbReference type="EMBL" id="BSNC01000003">
    <property type="protein sequence ID" value="GLP95497.1"/>
    <property type="molecule type" value="Genomic_DNA"/>
</dbReference>
<keyword evidence="4" id="KW-0732">Signal</keyword>
<reference evidence="5" key="2">
    <citation type="submission" date="2023-01" db="EMBL/GenBank/DDBJ databases">
        <title>Draft genome sequence of Paraferrimonas sedimenticola strain NBRC 101628.</title>
        <authorList>
            <person name="Sun Q."/>
            <person name="Mori K."/>
        </authorList>
    </citation>
    <scope>NUCLEOTIDE SEQUENCE</scope>
    <source>
        <strain evidence="5">NBRC 101628</strain>
    </source>
</reference>
<dbReference type="SFLD" id="SFLDS00003">
    <property type="entry name" value="Haloacid_Dehalogenase"/>
    <property type="match status" value="1"/>
</dbReference>
<gene>
    <name evidence="5" type="primary">chd1</name>
    <name evidence="5" type="ORF">GCM10007895_08030</name>
</gene>
<dbReference type="InterPro" id="IPR051540">
    <property type="entry name" value="S-2-haloacid_dehalogenase"/>
</dbReference>
<reference evidence="5" key="1">
    <citation type="journal article" date="2014" name="Int. J. Syst. Evol. Microbiol.">
        <title>Complete genome sequence of Corynebacterium casei LMG S-19264T (=DSM 44701T), isolated from a smear-ripened cheese.</title>
        <authorList>
            <consortium name="US DOE Joint Genome Institute (JGI-PGF)"/>
            <person name="Walter F."/>
            <person name="Albersmeier A."/>
            <person name="Kalinowski J."/>
            <person name="Ruckert C."/>
        </authorList>
    </citation>
    <scope>NUCLEOTIDE SEQUENCE</scope>
    <source>
        <strain evidence="5">NBRC 101628</strain>
    </source>
</reference>
<name>A0AA37RVQ2_9GAMM</name>
<dbReference type="PANTHER" id="PTHR43316:SF3">
    <property type="entry name" value="HALOACID DEHALOGENASE, TYPE II (AFU_ORTHOLOGUE AFUA_2G07750)-RELATED"/>
    <property type="match status" value="1"/>
</dbReference>
<evidence type="ECO:0000313" key="5">
    <source>
        <dbReference type="EMBL" id="GLP95497.1"/>
    </source>
</evidence>
<dbReference type="Gene3D" id="1.10.150.240">
    <property type="entry name" value="Putative phosphatase, domain 2"/>
    <property type="match status" value="1"/>
</dbReference>
<dbReference type="InterPro" id="IPR023214">
    <property type="entry name" value="HAD_sf"/>
</dbReference>
<evidence type="ECO:0000256" key="2">
    <source>
        <dbReference type="ARBA" id="ARBA00022801"/>
    </source>
</evidence>
<comment type="function">
    <text evidence="3">Catalyzes the hydrolytic dehalogenation of small (S)-2-haloalkanoic acids to yield the corresponding (R)-2-hydroxyalkanoic acids.</text>
</comment>
<dbReference type="NCBIfam" id="TIGR01493">
    <property type="entry name" value="HAD-SF-IA-v2"/>
    <property type="match status" value="1"/>
</dbReference>
<dbReference type="Proteomes" id="UP001161422">
    <property type="component" value="Unassembled WGS sequence"/>
</dbReference>
<dbReference type="PRINTS" id="PR00413">
    <property type="entry name" value="HADHALOGNASE"/>
</dbReference>
<keyword evidence="6" id="KW-1185">Reference proteome</keyword>
<proteinExistence type="inferred from homology"/>